<keyword evidence="1" id="KW-0812">Transmembrane</keyword>
<dbReference type="AlphaFoldDB" id="R1FY83"/>
<keyword evidence="3" id="KW-1185">Reference proteome</keyword>
<feature type="transmembrane region" description="Helical" evidence="1">
    <location>
        <begin position="47"/>
        <end position="64"/>
    </location>
</feature>
<organism evidence="2 3">
    <name type="scientific">Amycolatopsis vancoresmycina DSM 44592</name>
    <dbReference type="NCBI Taxonomy" id="1292037"/>
    <lineage>
        <taxon>Bacteria</taxon>
        <taxon>Bacillati</taxon>
        <taxon>Actinomycetota</taxon>
        <taxon>Actinomycetes</taxon>
        <taxon>Pseudonocardiales</taxon>
        <taxon>Pseudonocardiaceae</taxon>
        <taxon>Amycolatopsis</taxon>
    </lineage>
</organism>
<gene>
    <name evidence="2" type="ORF">H480_32653</name>
</gene>
<evidence type="ECO:0000256" key="1">
    <source>
        <dbReference type="SAM" id="Phobius"/>
    </source>
</evidence>
<proteinExistence type="predicted"/>
<keyword evidence="1" id="KW-0472">Membrane</keyword>
<feature type="transmembrane region" description="Helical" evidence="1">
    <location>
        <begin position="7"/>
        <end position="27"/>
    </location>
</feature>
<keyword evidence="1" id="KW-1133">Transmembrane helix</keyword>
<dbReference type="EMBL" id="AOUO01000531">
    <property type="protein sequence ID" value="EOD64277.1"/>
    <property type="molecule type" value="Genomic_DNA"/>
</dbReference>
<name>R1FY83_9PSEU</name>
<feature type="non-terminal residue" evidence="2">
    <location>
        <position position="1"/>
    </location>
</feature>
<reference evidence="2 3" key="1">
    <citation type="submission" date="2013-02" db="EMBL/GenBank/DDBJ databases">
        <title>Draft genome sequence of Amycolatopsis vancoresmycina strain DSM 44592T.</title>
        <authorList>
            <person name="Kumar S."/>
            <person name="Kaur N."/>
            <person name="Kaur C."/>
            <person name="Raghava G.P.S."/>
            <person name="Mayilraj S."/>
        </authorList>
    </citation>
    <scope>NUCLEOTIDE SEQUENCE [LARGE SCALE GENOMIC DNA]</scope>
    <source>
        <strain evidence="2 3">DSM 44592</strain>
    </source>
</reference>
<comment type="caution">
    <text evidence="2">The sequence shown here is derived from an EMBL/GenBank/DDBJ whole genome shotgun (WGS) entry which is preliminary data.</text>
</comment>
<evidence type="ECO:0000313" key="3">
    <source>
        <dbReference type="Proteomes" id="UP000014139"/>
    </source>
</evidence>
<evidence type="ECO:0000313" key="2">
    <source>
        <dbReference type="EMBL" id="EOD64277.1"/>
    </source>
</evidence>
<protein>
    <submittedName>
        <fullName evidence="2">Integral membrane protein</fullName>
    </submittedName>
</protein>
<sequence length="86" mass="9303">RRTRRRGVAVLAGAGAVLFVAGPQWWWPRGGEVERHWSFLQQLTGNGYVLLGLAVLVAALLVRFTPRDDVVSGAVPVRAGASPRRG</sequence>
<dbReference type="PATRIC" id="fig|1292037.4.peg.6135"/>
<dbReference type="Proteomes" id="UP000014139">
    <property type="component" value="Unassembled WGS sequence"/>
</dbReference>
<accession>R1FY83</accession>